<dbReference type="NCBIfam" id="TIGR00857">
    <property type="entry name" value="pyrC_multi"/>
    <property type="match status" value="1"/>
</dbReference>
<name>A0A806JYS7_9BACT</name>
<dbReference type="EMBL" id="JQ844183">
    <property type="protein sequence ID" value="AGS52137.1"/>
    <property type="molecule type" value="Genomic_DNA"/>
</dbReference>
<proteinExistence type="inferred from homology"/>
<evidence type="ECO:0000256" key="2">
    <source>
        <dbReference type="ARBA" id="ARBA00002368"/>
    </source>
</evidence>
<dbReference type="GO" id="GO:0004038">
    <property type="term" value="F:allantoinase activity"/>
    <property type="evidence" value="ECO:0007669"/>
    <property type="project" value="TreeGrafter"/>
</dbReference>
<dbReference type="PROSITE" id="PS00483">
    <property type="entry name" value="DIHYDROOROTASE_2"/>
    <property type="match status" value="1"/>
</dbReference>
<dbReference type="InterPro" id="IPR024403">
    <property type="entry name" value="DHOase_cat"/>
</dbReference>
<evidence type="ECO:0000256" key="5">
    <source>
        <dbReference type="ARBA" id="ARBA00022801"/>
    </source>
</evidence>
<keyword evidence="6" id="KW-0665">Pyrimidine biosynthesis</keyword>
<dbReference type="InterPro" id="IPR050138">
    <property type="entry name" value="DHOase/Allantoinase_Hydrolase"/>
</dbReference>
<evidence type="ECO:0000256" key="3">
    <source>
        <dbReference type="ARBA" id="ARBA00010286"/>
    </source>
</evidence>
<comment type="function">
    <text evidence="2">Catalyzes the reversible cyclization of carbamoyl aspartate to dihydroorotate.</text>
</comment>
<evidence type="ECO:0000313" key="8">
    <source>
        <dbReference type="EMBL" id="AGS52137.1"/>
    </source>
</evidence>
<dbReference type="EC" id="3.5.2.3" evidence="8"/>
<dbReference type="Gene3D" id="3.20.20.140">
    <property type="entry name" value="Metal-dependent hydrolases"/>
    <property type="match status" value="1"/>
</dbReference>
<dbReference type="GO" id="GO:0004151">
    <property type="term" value="F:dihydroorotase activity"/>
    <property type="evidence" value="ECO:0007669"/>
    <property type="project" value="UniProtKB-EC"/>
</dbReference>
<dbReference type="GO" id="GO:0006145">
    <property type="term" value="P:purine nucleobase catabolic process"/>
    <property type="evidence" value="ECO:0007669"/>
    <property type="project" value="TreeGrafter"/>
</dbReference>
<dbReference type="CDD" id="cd01317">
    <property type="entry name" value="DHOase_IIa"/>
    <property type="match status" value="1"/>
</dbReference>
<sequence length="363" mass="38777">MQGSYHGVNTSVSARVWYNTPMQILIKNGRVLDAGCVGEQYAKRTTSPASGLDAVCDVAVAEGRVCGLGESAAASLAPDKPCRVIEAAGLWVTPGFVDLHVHLREPGQTHKETLESGARAAAAGGFTTVCCMPNTEPVADSVETIRYIAERAREKGGGVNILPVASITVGQRGEELVPMEALVRAGACAFSEDGKSVANENLMREAFRRAAALNVPIFSHCEDKNIAKDGVVSPGAARRFGLSPIPPEAESAIVERDILLARGIENARLHICHVSAARSVELIKKYQNELLTAEVCPHHFSLCDGDIKSDDGNYKMNPPLQSAADRAVLLEGLRDGVLPIIATDHAPHALNEKTRVWRIPLLV</sequence>
<dbReference type="InterPro" id="IPR032466">
    <property type="entry name" value="Metal_Hydrolase"/>
</dbReference>
<reference evidence="8" key="1">
    <citation type="submission" date="2012-03" db="EMBL/GenBank/DDBJ databases">
        <title>Functional metagenomics reveals considerable lignocellulase gene clusters in the gut microbiome of a wood-feeding higher termite.</title>
        <authorList>
            <person name="Liu N."/>
        </authorList>
    </citation>
    <scope>NUCLEOTIDE SEQUENCE</scope>
</reference>
<dbReference type="SUPFAM" id="SSF51556">
    <property type="entry name" value="Metallo-dependent hydrolases"/>
    <property type="match status" value="1"/>
</dbReference>
<evidence type="ECO:0000256" key="4">
    <source>
        <dbReference type="ARBA" id="ARBA00022723"/>
    </source>
</evidence>
<dbReference type="Pfam" id="PF12890">
    <property type="entry name" value="DHOase"/>
    <property type="match status" value="1"/>
</dbReference>
<keyword evidence="5 8" id="KW-0378">Hydrolase</keyword>
<feature type="domain" description="Dihydroorotase catalytic" evidence="7">
    <location>
        <begin position="92"/>
        <end position="276"/>
    </location>
</feature>
<evidence type="ECO:0000259" key="7">
    <source>
        <dbReference type="Pfam" id="PF12890"/>
    </source>
</evidence>
<evidence type="ECO:0000256" key="6">
    <source>
        <dbReference type="ARBA" id="ARBA00022975"/>
    </source>
</evidence>
<dbReference type="GO" id="GO:0046872">
    <property type="term" value="F:metal ion binding"/>
    <property type="evidence" value="ECO:0007669"/>
    <property type="project" value="UniProtKB-KW"/>
</dbReference>
<comment type="cofactor">
    <cofactor evidence="1">
        <name>Zn(2+)</name>
        <dbReference type="ChEBI" id="CHEBI:29105"/>
    </cofactor>
</comment>
<keyword evidence="4" id="KW-0479">Metal-binding</keyword>
<accession>A0A806JYS7</accession>
<dbReference type="Gene3D" id="2.30.40.10">
    <property type="entry name" value="Urease, subunit C, domain 1"/>
    <property type="match status" value="1"/>
</dbReference>
<dbReference type="GO" id="GO:0005737">
    <property type="term" value="C:cytoplasm"/>
    <property type="evidence" value="ECO:0007669"/>
    <property type="project" value="TreeGrafter"/>
</dbReference>
<dbReference type="PANTHER" id="PTHR43668">
    <property type="entry name" value="ALLANTOINASE"/>
    <property type="match status" value="1"/>
</dbReference>
<dbReference type="SUPFAM" id="SSF51338">
    <property type="entry name" value="Composite domain of metallo-dependent hydrolases"/>
    <property type="match status" value="1"/>
</dbReference>
<dbReference type="GO" id="GO:0006221">
    <property type="term" value="P:pyrimidine nucleotide biosynthetic process"/>
    <property type="evidence" value="ECO:0007669"/>
    <property type="project" value="UniProtKB-KW"/>
</dbReference>
<comment type="similarity">
    <text evidence="3">Belongs to the metallo-dependent hydrolases superfamily. DHOase family. Class I DHOase subfamily.</text>
</comment>
<dbReference type="InterPro" id="IPR002195">
    <property type="entry name" value="Dihydroorotase_CS"/>
</dbReference>
<dbReference type="PROSITE" id="PS00482">
    <property type="entry name" value="DIHYDROOROTASE_1"/>
    <property type="match status" value="1"/>
</dbReference>
<organism evidence="8">
    <name type="scientific">uncultured bacterium contig00034</name>
    <dbReference type="NCBI Taxonomy" id="1181523"/>
    <lineage>
        <taxon>Bacteria</taxon>
        <taxon>environmental samples</taxon>
    </lineage>
</organism>
<dbReference type="PANTHER" id="PTHR43668:SF2">
    <property type="entry name" value="ALLANTOINASE"/>
    <property type="match status" value="1"/>
</dbReference>
<dbReference type="InterPro" id="IPR004722">
    <property type="entry name" value="DHOase"/>
</dbReference>
<dbReference type="AlphaFoldDB" id="A0A806JYS7"/>
<protein>
    <submittedName>
        <fullName evidence="8">Dihydroorotase</fullName>
        <ecNumber evidence="8">3.5.2.3</ecNumber>
    </submittedName>
</protein>
<evidence type="ECO:0000256" key="1">
    <source>
        <dbReference type="ARBA" id="ARBA00001947"/>
    </source>
</evidence>
<dbReference type="InterPro" id="IPR011059">
    <property type="entry name" value="Metal-dep_hydrolase_composite"/>
</dbReference>